<dbReference type="PANTHER" id="PTHR40788">
    <property type="entry name" value="CLR5 DOMAIN-CONTAINING PROTEIN-RELATED"/>
    <property type="match status" value="1"/>
</dbReference>
<evidence type="ECO:0000313" key="2">
    <source>
        <dbReference type="EMBL" id="KAK8077499.1"/>
    </source>
</evidence>
<gene>
    <name evidence="2" type="ORF">PG996_003669</name>
</gene>
<name>A0ABR1W1Y7_9PEZI</name>
<evidence type="ECO:0000256" key="1">
    <source>
        <dbReference type="SAM" id="MobiDB-lite"/>
    </source>
</evidence>
<dbReference type="Proteomes" id="UP001446871">
    <property type="component" value="Unassembled WGS sequence"/>
</dbReference>
<reference evidence="2 3" key="1">
    <citation type="submission" date="2023-01" db="EMBL/GenBank/DDBJ databases">
        <title>Analysis of 21 Apiospora genomes using comparative genomics revels a genus with tremendous synthesis potential of carbohydrate active enzymes and secondary metabolites.</title>
        <authorList>
            <person name="Sorensen T."/>
        </authorList>
    </citation>
    <scope>NUCLEOTIDE SEQUENCE [LARGE SCALE GENOMIC DNA]</scope>
    <source>
        <strain evidence="2 3">CBS 83171</strain>
    </source>
</reference>
<sequence>MGGGLGDHVQSLLDRHVERTPKWEPPPPPPPPSHPPQEPAAPGPSSSPGHDTSGLAGHFAALAAAEEDRPRQFKPIEPRVAGGGEVKWTEFLHAMWSVGFQSEKLYGSVWQFSPAAGAAAGLERVRAIQFHEPHPSSRIPYKIARAMGRRMRKRFGLH</sequence>
<feature type="compositionally biased region" description="Low complexity" evidence="1">
    <location>
        <begin position="43"/>
        <end position="58"/>
    </location>
</feature>
<dbReference type="EMBL" id="JAQQWM010000002">
    <property type="protein sequence ID" value="KAK8077499.1"/>
    <property type="molecule type" value="Genomic_DNA"/>
</dbReference>
<dbReference type="PANTHER" id="PTHR40788:SF2">
    <property type="entry name" value="CLR5 DOMAIN-CONTAINING PROTEIN"/>
    <property type="match status" value="1"/>
</dbReference>
<evidence type="ECO:0000313" key="3">
    <source>
        <dbReference type="Proteomes" id="UP001446871"/>
    </source>
</evidence>
<feature type="compositionally biased region" description="Pro residues" evidence="1">
    <location>
        <begin position="23"/>
        <end position="42"/>
    </location>
</feature>
<feature type="region of interest" description="Disordered" evidence="1">
    <location>
        <begin position="1"/>
        <end position="58"/>
    </location>
</feature>
<feature type="compositionally biased region" description="Basic and acidic residues" evidence="1">
    <location>
        <begin position="13"/>
        <end position="22"/>
    </location>
</feature>
<proteinExistence type="predicted"/>
<keyword evidence="3" id="KW-1185">Reference proteome</keyword>
<comment type="caution">
    <text evidence="2">The sequence shown here is derived from an EMBL/GenBank/DDBJ whole genome shotgun (WGS) entry which is preliminary data.</text>
</comment>
<organism evidence="2 3">
    <name type="scientific">Apiospora saccharicola</name>
    <dbReference type="NCBI Taxonomy" id="335842"/>
    <lineage>
        <taxon>Eukaryota</taxon>
        <taxon>Fungi</taxon>
        <taxon>Dikarya</taxon>
        <taxon>Ascomycota</taxon>
        <taxon>Pezizomycotina</taxon>
        <taxon>Sordariomycetes</taxon>
        <taxon>Xylariomycetidae</taxon>
        <taxon>Amphisphaeriales</taxon>
        <taxon>Apiosporaceae</taxon>
        <taxon>Apiospora</taxon>
    </lineage>
</organism>
<accession>A0ABR1W1Y7</accession>
<protein>
    <submittedName>
        <fullName evidence="2">Uncharacterized protein</fullName>
    </submittedName>
</protein>